<dbReference type="AlphaFoldDB" id="A0A0A9F603"/>
<sequence>MLTDDSKCTRNWGQWFSVFFTMVAMVGEPLH</sequence>
<evidence type="ECO:0000313" key="1">
    <source>
        <dbReference type="EMBL" id="JAE06599.1"/>
    </source>
</evidence>
<accession>A0A0A9F603</accession>
<proteinExistence type="predicted"/>
<reference evidence="1" key="2">
    <citation type="journal article" date="2015" name="Data Brief">
        <title>Shoot transcriptome of the giant reed, Arundo donax.</title>
        <authorList>
            <person name="Barrero R.A."/>
            <person name="Guerrero F.D."/>
            <person name="Moolhuijzen P."/>
            <person name="Goolsby J.A."/>
            <person name="Tidwell J."/>
            <person name="Bellgard S.E."/>
            <person name="Bellgard M.I."/>
        </authorList>
    </citation>
    <scope>NUCLEOTIDE SEQUENCE</scope>
    <source>
        <tissue evidence="1">Shoot tissue taken approximately 20 cm above the soil surface</tissue>
    </source>
</reference>
<organism evidence="1">
    <name type="scientific">Arundo donax</name>
    <name type="common">Giant reed</name>
    <name type="synonym">Donax arundinaceus</name>
    <dbReference type="NCBI Taxonomy" id="35708"/>
    <lineage>
        <taxon>Eukaryota</taxon>
        <taxon>Viridiplantae</taxon>
        <taxon>Streptophyta</taxon>
        <taxon>Embryophyta</taxon>
        <taxon>Tracheophyta</taxon>
        <taxon>Spermatophyta</taxon>
        <taxon>Magnoliopsida</taxon>
        <taxon>Liliopsida</taxon>
        <taxon>Poales</taxon>
        <taxon>Poaceae</taxon>
        <taxon>PACMAD clade</taxon>
        <taxon>Arundinoideae</taxon>
        <taxon>Arundineae</taxon>
        <taxon>Arundo</taxon>
    </lineage>
</organism>
<protein>
    <submittedName>
        <fullName evidence="1">Uncharacterized protein</fullName>
    </submittedName>
</protein>
<name>A0A0A9F603_ARUDO</name>
<dbReference type="EMBL" id="GBRH01191297">
    <property type="protein sequence ID" value="JAE06599.1"/>
    <property type="molecule type" value="Transcribed_RNA"/>
</dbReference>
<reference evidence="1" key="1">
    <citation type="submission" date="2014-09" db="EMBL/GenBank/DDBJ databases">
        <authorList>
            <person name="Magalhaes I.L.F."/>
            <person name="Oliveira U."/>
            <person name="Santos F.R."/>
            <person name="Vidigal T.H.D.A."/>
            <person name="Brescovit A.D."/>
            <person name="Santos A.J."/>
        </authorList>
    </citation>
    <scope>NUCLEOTIDE SEQUENCE</scope>
    <source>
        <tissue evidence="1">Shoot tissue taken approximately 20 cm above the soil surface</tissue>
    </source>
</reference>